<dbReference type="CDD" id="cd00056">
    <property type="entry name" value="ENDO3c"/>
    <property type="match status" value="1"/>
</dbReference>
<dbReference type="Proteomes" id="UP000261212">
    <property type="component" value="Unassembled WGS sequence"/>
</dbReference>
<evidence type="ECO:0000256" key="6">
    <source>
        <dbReference type="ARBA" id="ARBA00023239"/>
    </source>
</evidence>
<keyword evidence="6" id="KW-0456">Lyase</keyword>
<gene>
    <name evidence="11" type="ORF">DW687_00010</name>
</gene>
<dbReference type="Gene3D" id="3.30.310.260">
    <property type="match status" value="1"/>
</dbReference>
<dbReference type="EMBL" id="QUSM01000001">
    <property type="protein sequence ID" value="RGD75741.1"/>
    <property type="molecule type" value="Genomic_DNA"/>
</dbReference>
<evidence type="ECO:0000256" key="7">
    <source>
        <dbReference type="ARBA" id="ARBA00023268"/>
    </source>
</evidence>
<organism evidence="11 12">
    <name type="scientific">Anaerofustis stercorihominis</name>
    <dbReference type="NCBI Taxonomy" id="214853"/>
    <lineage>
        <taxon>Bacteria</taxon>
        <taxon>Bacillati</taxon>
        <taxon>Bacillota</taxon>
        <taxon>Clostridia</taxon>
        <taxon>Eubacteriales</taxon>
        <taxon>Eubacteriaceae</taxon>
        <taxon>Anaerofustis</taxon>
    </lineage>
</organism>
<keyword evidence="7" id="KW-0511">Multifunctional enzyme</keyword>
<dbReference type="GO" id="GO:0140078">
    <property type="term" value="F:class I DNA-(apurinic or apyrimidinic site) endonuclease activity"/>
    <property type="evidence" value="ECO:0007669"/>
    <property type="project" value="UniProtKB-EC"/>
</dbReference>
<keyword evidence="8" id="KW-0326">Glycosidase</keyword>
<evidence type="ECO:0000256" key="4">
    <source>
        <dbReference type="ARBA" id="ARBA00022801"/>
    </source>
</evidence>
<evidence type="ECO:0000259" key="10">
    <source>
        <dbReference type="SMART" id="SM00478"/>
    </source>
</evidence>
<dbReference type="PANTHER" id="PTHR10242">
    <property type="entry name" value="8-OXOGUANINE DNA GLYCOSYLASE"/>
    <property type="match status" value="1"/>
</dbReference>
<dbReference type="SMART" id="SM00478">
    <property type="entry name" value="ENDO3c"/>
    <property type="match status" value="1"/>
</dbReference>
<comment type="similarity">
    <text evidence="1">Belongs to the type-1 OGG1 family.</text>
</comment>
<sequence length="289" mass="34180">MKIEQVNNDIILTETNHFNLKKTFECGQCFRWDEIEKDEFIGVVNEKVIHIKENNGTFTFYDTTEEYFNNVLVDYFDFNLDYNEIDKKISTDEHIKKCIEYGNGIRILKQDLFETIISFIISANNNIPRIKKIISDLCERYGKEIIYKGKSYYSFPSYEDLKDITQEEFHELKMGFRDKYLVDAISKINSGEIDLDKITNMETAEAKKELMKIKGVGEKVSDCILLFSLKRLELCPMDVWVKRIFETRYGLTDLTFENGFNLAKNNWGEYAGIAQQYLFYYERETSKEK</sequence>
<dbReference type="SUPFAM" id="SSF48150">
    <property type="entry name" value="DNA-glycosylase"/>
    <property type="match status" value="1"/>
</dbReference>
<evidence type="ECO:0000256" key="2">
    <source>
        <dbReference type="ARBA" id="ARBA00012720"/>
    </source>
</evidence>
<comment type="caution">
    <text evidence="11">The sequence shown here is derived from an EMBL/GenBank/DDBJ whole genome shotgun (WGS) entry which is preliminary data.</text>
</comment>
<accession>A0A3E3E2E6</accession>
<keyword evidence="5" id="KW-0234">DNA repair</keyword>
<dbReference type="InterPro" id="IPR011257">
    <property type="entry name" value="DNA_glycosylase"/>
</dbReference>
<dbReference type="GO" id="GO:0008534">
    <property type="term" value="F:oxidized purine nucleobase lesion DNA N-glycosylase activity"/>
    <property type="evidence" value="ECO:0007669"/>
    <property type="project" value="InterPro"/>
</dbReference>
<evidence type="ECO:0000256" key="5">
    <source>
        <dbReference type="ARBA" id="ARBA00023204"/>
    </source>
</evidence>
<dbReference type="SUPFAM" id="SSF55945">
    <property type="entry name" value="TATA-box binding protein-like"/>
    <property type="match status" value="1"/>
</dbReference>
<name>A0A3E3E2E6_9FIRM</name>
<dbReference type="GO" id="GO:0003684">
    <property type="term" value="F:damaged DNA binding"/>
    <property type="evidence" value="ECO:0007669"/>
    <property type="project" value="InterPro"/>
</dbReference>
<evidence type="ECO:0000313" key="12">
    <source>
        <dbReference type="Proteomes" id="UP000261212"/>
    </source>
</evidence>
<protein>
    <recommendedName>
        <fullName evidence="2">DNA-(apurinic or apyrimidinic site) lyase</fullName>
        <ecNumber evidence="2">4.2.99.18</ecNumber>
    </recommendedName>
</protein>
<reference evidence="11 12" key="1">
    <citation type="submission" date="2018-08" db="EMBL/GenBank/DDBJ databases">
        <title>A genome reference for cultivated species of the human gut microbiota.</title>
        <authorList>
            <person name="Zou Y."/>
            <person name="Xue W."/>
            <person name="Luo G."/>
        </authorList>
    </citation>
    <scope>NUCLEOTIDE SEQUENCE [LARGE SCALE GENOMIC DNA]</scope>
    <source>
        <strain evidence="11 12">AM25-6</strain>
    </source>
</reference>
<dbReference type="AlphaFoldDB" id="A0A3E3E2E6"/>
<dbReference type="RefSeq" id="WP_117530785.1">
    <property type="nucleotide sequence ID" value="NZ_QUSM01000001.1"/>
</dbReference>
<dbReference type="PANTHER" id="PTHR10242:SF2">
    <property type="entry name" value="N-GLYCOSYLASE_DNA LYASE"/>
    <property type="match status" value="1"/>
</dbReference>
<comment type="catalytic activity">
    <reaction evidence="9">
        <text>2'-deoxyribonucleotide-(2'-deoxyribose 5'-phosphate)-2'-deoxyribonucleotide-DNA = a 3'-end 2'-deoxyribonucleotide-(2,3-dehydro-2,3-deoxyribose 5'-phosphate)-DNA + a 5'-end 5'-phospho-2'-deoxyribonucleoside-DNA + H(+)</text>
        <dbReference type="Rhea" id="RHEA:66592"/>
        <dbReference type="Rhea" id="RHEA-COMP:13180"/>
        <dbReference type="Rhea" id="RHEA-COMP:16897"/>
        <dbReference type="Rhea" id="RHEA-COMP:17067"/>
        <dbReference type="ChEBI" id="CHEBI:15378"/>
        <dbReference type="ChEBI" id="CHEBI:136412"/>
        <dbReference type="ChEBI" id="CHEBI:157695"/>
        <dbReference type="ChEBI" id="CHEBI:167181"/>
        <dbReference type="EC" id="4.2.99.18"/>
    </reaction>
</comment>
<evidence type="ECO:0000256" key="9">
    <source>
        <dbReference type="ARBA" id="ARBA00044632"/>
    </source>
</evidence>
<dbReference type="InterPro" id="IPR023170">
    <property type="entry name" value="HhH_base_excis_C"/>
</dbReference>
<dbReference type="Gene3D" id="1.10.340.30">
    <property type="entry name" value="Hypothetical protein, domain 2"/>
    <property type="match status" value="1"/>
</dbReference>
<dbReference type="Pfam" id="PF00730">
    <property type="entry name" value="HhH-GPD"/>
    <property type="match status" value="1"/>
</dbReference>
<dbReference type="InterPro" id="IPR052054">
    <property type="entry name" value="Oxidative_DNA_repair_enzyme"/>
</dbReference>
<dbReference type="EC" id="4.2.99.18" evidence="2"/>
<dbReference type="Pfam" id="PF07934">
    <property type="entry name" value="OGG_N"/>
    <property type="match status" value="1"/>
</dbReference>
<dbReference type="GO" id="GO:0006289">
    <property type="term" value="P:nucleotide-excision repair"/>
    <property type="evidence" value="ECO:0007669"/>
    <property type="project" value="InterPro"/>
</dbReference>
<proteinExistence type="inferred from homology"/>
<evidence type="ECO:0000256" key="8">
    <source>
        <dbReference type="ARBA" id="ARBA00023295"/>
    </source>
</evidence>
<evidence type="ECO:0000256" key="1">
    <source>
        <dbReference type="ARBA" id="ARBA00010679"/>
    </source>
</evidence>
<keyword evidence="4" id="KW-0378">Hydrolase</keyword>
<dbReference type="Gene3D" id="1.10.1670.10">
    <property type="entry name" value="Helix-hairpin-Helix base-excision DNA repair enzymes (C-terminal)"/>
    <property type="match status" value="1"/>
</dbReference>
<dbReference type="InterPro" id="IPR012904">
    <property type="entry name" value="OGG_N"/>
</dbReference>
<dbReference type="InterPro" id="IPR003265">
    <property type="entry name" value="HhH-GPD_domain"/>
</dbReference>
<dbReference type="GO" id="GO:0006284">
    <property type="term" value="P:base-excision repair"/>
    <property type="evidence" value="ECO:0007669"/>
    <property type="project" value="InterPro"/>
</dbReference>
<keyword evidence="3" id="KW-0227">DNA damage</keyword>
<evidence type="ECO:0000256" key="3">
    <source>
        <dbReference type="ARBA" id="ARBA00022763"/>
    </source>
</evidence>
<evidence type="ECO:0000313" key="11">
    <source>
        <dbReference type="EMBL" id="RGD75741.1"/>
    </source>
</evidence>
<feature type="domain" description="HhH-GPD" evidence="10">
    <location>
        <begin position="121"/>
        <end position="283"/>
    </location>
</feature>